<dbReference type="Proteomes" id="UP000226288">
    <property type="component" value="Segment"/>
</dbReference>
<evidence type="ECO:0000313" key="1">
    <source>
        <dbReference type="EMBL" id="APW79835.1"/>
    </source>
</evidence>
<sequence>MTEQEINARLTPIKLTLATAQQIIAFVKEKLNESKSISTKEDQAQ</sequence>
<dbReference type="EMBL" id="KY268295">
    <property type="protein sequence ID" value="APW79835.1"/>
    <property type="molecule type" value="Genomic_DNA"/>
</dbReference>
<organism evidence="1 2">
    <name type="scientific">Acinetobacter phage vB_AbaP_AS12</name>
    <dbReference type="NCBI Taxonomy" id="1932885"/>
    <lineage>
        <taxon>Viruses</taxon>
        <taxon>Duplodnaviria</taxon>
        <taxon>Heunggongvirae</taxon>
        <taxon>Uroviricota</taxon>
        <taxon>Caudoviricetes</taxon>
        <taxon>Autographivirales</taxon>
        <taxon>Autoscriptoviridae</taxon>
        <taxon>Beijerinckvirinae</taxon>
        <taxon>Friunavirus</taxon>
        <taxon>Friunavirus AS12</taxon>
    </lineage>
</organism>
<evidence type="ECO:0000313" key="2">
    <source>
        <dbReference type="Proteomes" id="UP000226288"/>
    </source>
</evidence>
<gene>
    <name evidence="1" type="ORF">AS12_gp47</name>
</gene>
<name>A0A218KRE2_9CAUD</name>
<reference evidence="1 2" key="1">
    <citation type="submission" date="2016-11" db="EMBL/GenBank/DDBJ databases">
        <title>Characterization of two novel podoviruses, vB_AbaP_AS11 and vB_AbaP_AS12, infecting clinical multidrug-resistant Acinetobacter baumannii strains.</title>
        <authorList>
            <person name="Popova A.V."/>
            <person name="Lavysh D.G."/>
            <person name="Klimuk E.I."/>
            <person name="Bogun A.G."/>
            <person name="Goncharov A.E."/>
        </authorList>
    </citation>
    <scope>NUCLEOTIDE SEQUENCE [LARGE SCALE GENOMIC DNA]</scope>
</reference>
<keyword evidence="2" id="KW-1185">Reference proteome</keyword>
<protein>
    <submittedName>
        <fullName evidence="1">DNA binding protein</fullName>
    </submittedName>
</protein>
<proteinExistence type="predicted"/>
<accession>A0A218KRE2</accession>
<dbReference type="OrthoDB" id="27207at10239"/>